<feature type="domain" description="CzcB-like C-terminal circularly permuted SH3-like" evidence="14">
    <location>
        <begin position="448"/>
        <end position="508"/>
    </location>
</feature>
<keyword evidence="2" id="KW-0813">Transport</keyword>
<dbReference type="OrthoDB" id="9768185at2"/>
<evidence type="ECO:0000256" key="9">
    <source>
        <dbReference type="SAM" id="Phobius"/>
    </source>
</evidence>
<dbReference type="Pfam" id="PF25975">
    <property type="entry name" value="CzcB_C"/>
    <property type="match status" value="1"/>
</dbReference>
<feature type="domain" description="CzcB-like barrel-sandwich hybrid" evidence="13">
    <location>
        <begin position="219"/>
        <end position="363"/>
    </location>
</feature>
<comment type="function">
    <text evidence="6">CzcA and CzcB together would act in zinc efflux nearly as effectively as the complete czc efflux system (CzcABC). The CzcB protein is thought to funnel zinc cations to the CzcA transport protein.</text>
</comment>
<keyword evidence="9" id="KW-0472">Membrane</keyword>
<sequence length="520" mass="55700">MKLPIAKRHITGIAAVVLVGAIAAFALLREGGGHEEDEHGHGHAESGEHAAESAAGPGAKPAAKEVRAEDTGDQTVKGPHGGRMFTDGDFGLELKISEEGHEPEFHVYAYTGGKPLAGDLAVTVQLERLGRAPQRIEFAREQDHYKSRAIIEEPHSFKATIDAKAAGKAHRFAFEQVEARVTMDAKQLQRSGVDVHAAGPASIRTVLNLAGEVRANDERQVHVVPRLSGVAEQVRVSAGEKVAKGQVLAVLSSTGLADQRSDLLAAQRRLELARQTFERERRLWEEKISAEQDYQQARAAMQEAEITHRAARDKLASYGAAAGGGAGLTRYEIRAPIAGTVAARHVSNGEAVKEDTPIFTIVDLSEVWVEVTVPLKDLSAVKRGQRVSVRGTSFDADGKGIVSHIDAVVGEESRSARARVVLANKDGLWRPGIPVQVELVAAEEPVKVAVVNEALQELNGATVVFGRYGDAFEARPLKLGRSDGQSTEVLEGLQAGEKYAAKNSFLIKAELGKAAASHEH</sequence>
<dbReference type="InterPro" id="IPR006143">
    <property type="entry name" value="RND_pump_MFP"/>
</dbReference>
<dbReference type="GO" id="GO:0046686">
    <property type="term" value="P:response to cadmium ion"/>
    <property type="evidence" value="ECO:0007669"/>
    <property type="project" value="UniProtKB-KW"/>
</dbReference>
<dbReference type="EMBL" id="FPBO01000006">
    <property type="protein sequence ID" value="SFU62145.1"/>
    <property type="molecule type" value="Genomic_DNA"/>
</dbReference>
<dbReference type="GO" id="GO:0016020">
    <property type="term" value="C:membrane"/>
    <property type="evidence" value="ECO:0007669"/>
    <property type="project" value="InterPro"/>
</dbReference>
<reference evidence="16" key="1">
    <citation type="submission" date="2016-10" db="EMBL/GenBank/DDBJ databases">
        <authorList>
            <person name="Varghese N."/>
            <person name="Submissions S."/>
        </authorList>
    </citation>
    <scope>NUCLEOTIDE SEQUENCE [LARGE SCALE GENOMIC DNA]</scope>
    <source>
        <strain evidence="16">CGMCC 1.11014</strain>
    </source>
</reference>
<dbReference type="GO" id="GO:0030288">
    <property type="term" value="C:outer membrane-bounded periplasmic space"/>
    <property type="evidence" value="ECO:0007669"/>
    <property type="project" value="TreeGrafter"/>
</dbReference>
<feature type="region of interest" description="Disordered" evidence="8">
    <location>
        <begin position="33"/>
        <end position="85"/>
    </location>
</feature>
<dbReference type="FunFam" id="2.40.420.20:FF:000006">
    <property type="entry name" value="RND family efflux transporter MFP subunit"/>
    <property type="match status" value="1"/>
</dbReference>
<dbReference type="FunFam" id="2.40.30.170:FF:000010">
    <property type="entry name" value="Efflux RND transporter periplasmic adaptor subunit"/>
    <property type="match status" value="1"/>
</dbReference>
<dbReference type="Gene3D" id="2.40.30.170">
    <property type="match status" value="1"/>
</dbReference>
<evidence type="ECO:0000256" key="4">
    <source>
        <dbReference type="ARBA" id="ARBA00023285"/>
    </source>
</evidence>
<evidence type="ECO:0000256" key="7">
    <source>
        <dbReference type="SAM" id="Coils"/>
    </source>
</evidence>
<evidence type="ECO:0000256" key="2">
    <source>
        <dbReference type="ARBA" id="ARBA00022448"/>
    </source>
</evidence>
<dbReference type="Gene3D" id="1.10.287.470">
    <property type="entry name" value="Helix hairpin bin"/>
    <property type="match status" value="1"/>
</dbReference>
<evidence type="ECO:0000313" key="15">
    <source>
        <dbReference type="EMBL" id="SFU62145.1"/>
    </source>
</evidence>
<dbReference type="Pfam" id="PF25954">
    <property type="entry name" value="Beta-barrel_RND_2"/>
    <property type="match status" value="1"/>
</dbReference>
<dbReference type="PANTHER" id="PTHR30097">
    <property type="entry name" value="CATION EFFLUX SYSTEM PROTEIN CUSB"/>
    <property type="match status" value="1"/>
</dbReference>
<keyword evidence="9" id="KW-1133">Transmembrane helix</keyword>
<keyword evidence="5" id="KW-0105">Cadmium resistance</keyword>
<comment type="similarity">
    <text evidence="1">Belongs to the membrane fusion protein (MFP) (TC 8.A.1) family.</text>
</comment>
<evidence type="ECO:0000256" key="3">
    <source>
        <dbReference type="ARBA" id="ARBA00022833"/>
    </source>
</evidence>
<evidence type="ECO:0000313" key="16">
    <source>
        <dbReference type="Proteomes" id="UP000199391"/>
    </source>
</evidence>
<evidence type="ECO:0000256" key="6">
    <source>
        <dbReference type="ARBA" id="ARBA00058766"/>
    </source>
</evidence>
<gene>
    <name evidence="15" type="ORF">SAMN05216552_100662</name>
</gene>
<dbReference type="STRING" id="1035707.SAMN05216552_100662"/>
<dbReference type="GO" id="GO:0046914">
    <property type="term" value="F:transition metal ion binding"/>
    <property type="evidence" value="ECO:0007669"/>
    <property type="project" value="TreeGrafter"/>
</dbReference>
<dbReference type="InterPro" id="IPR058649">
    <property type="entry name" value="CzcB_C"/>
</dbReference>
<dbReference type="SUPFAM" id="SSF111369">
    <property type="entry name" value="HlyD-like secretion proteins"/>
    <property type="match status" value="1"/>
</dbReference>
<accession>A0A1I7HN49</accession>
<dbReference type="Gene3D" id="2.40.420.20">
    <property type="match status" value="1"/>
</dbReference>
<evidence type="ECO:0000256" key="1">
    <source>
        <dbReference type="ARBA" id="ARBA00009477"/>
    </source>
</evidence>
<dbReference type="Proteomes" id="UP000199391">
    <property type="component" value="Unassembled WGS sequence"/>
</dbReference>
<evidence type="ECO:0000259" key="13">
    <source>
        <dbReference type="Pfam" id="PF25973"/>
    </source>
</evidence>
<keyword evidence="7" id="KW-0175">Coiled coil</keyword>
<feature type="compositionally biased region" description="Low complexity" evidence="8">
    <location>
        <begin position="52"/>
        <end position="61"/>
    </location>
</feature>
<dbReference type="NCBIfam" id="TIGR01730">
    <property type="entry name" value="RND_mfp"/>
    <property type="match status" value="1"/>
</dbReference>
<dbReference type="InterPro" id="IPR051909">
    <property type="entry name" value="MFP_Cation_Efflux"/>
</dbReference>
<evidence type="ECO:0000259" key="10">
    <source>
        <dbReference type="Pfam" id="PF25893"/>
    </source>
</evidence>
<evidence type="ECO:0000256" key="8">
    <source>
        <dbReference type="SAM" id="MobiDB-lite"/>
    </source>
</evidence>
<name>A0A1I7HN49_9BURK</name>
<protein>
    <submittedName>
        <fullName evidence="15">Membrane fusion protein, cobalt-zinc-cadmium efflux system</fullName>
    </submittedName>
</protein>
<feature type="domain" description="CzcB-like alpha-helical hairpin" evidence="10">
    <location>
        <begin position="258"/>
        <end position="316"/>
    </location>
</feature>
<dbReference type="GO" id="GO:0060003">
    <property type="term" value="P:copper ion export"/>
    <property type="evidence" value="ECO:0007669"/>
    <property type="project" value="TreeGrafter"/>
</dbReference>
<dbReference type="InterPro" id="IPR058648">
    <property type="entry name" value="HH_CzcB-like"/>
</dbReference>
<dbReference type="Pfam" id="PF25973">
    <property type="entry name" value="BSH_CzcB"/>
    <property type="match status" value="1"/>
</dbReference>
<proteinExistence type="inferred from homology"/>
<feature type="transmembrane region" description="Helical" evidence="9">
    <location>
        <begin position="12"/>
        <end position="28"/>
    </location>
</feature>
<evidence type="ECO:0000256" key="5">
    <source>
        <dbReference type="ARBA" id="ARBA00043263"/>
    </source>
</evidence>
<evidence type="ECO:0000259" key="11">
    <source>
        <dbReference type="Pfam" id="PF25954"/>
    </source>
</evidence>
<dbReference type="AlphaFoldDB" id="A0A1I7HN49"/>
<feature type="domain" description="CusB-like beta-barrel" evidence="11">
    <location>
        <begin position="366"/>
        <end position="442"/>
    </location>
</feature>
<organism evidence="15 16">
    <name type="scientific">Pseudoduganella namucuonensis</name>
    <dbReference type="NCBI Taxonomy" id="1035707"/>
    <lineage>
        <taxon>Bacteria</taxon>
        <taxon>Pseudomonadati</taxon>
        <taxon>Pseudomonadota</taxon>
        <taxon>Betaproteobacteria</taxon>
        <taxon>Burkholderiales</taxon>
        <taxon>Oxalobacteraceae</taxon>
        <taxon>Telluria group</taxon>
        <taxon>Pseudoduganella</taxon>
    </lineage>
</organism>
<dbReference type="Gene3D" id="2.40.50.100">
    <property type="match status" value="1"/>
</dbReference>
<keyword evidence="16" id="KW-1185">Reference proteome</keyword>
<dbReference type="InterPro" id="IPR058792">
    <property type="entry name" value="Beta-barrel_RND_2"/>
</dbReference>
<feature type="coiled-coil region" evidence="7">
    <location>
        <begin position="256"/>
        <end position="314"/>
    </location>
</feature>
<dbReference type="Pfam" id="PF25893">
    <property type="entry name" value="HH_CzcB"/>
    <property type="match status" value="1"/>
</dbReference>
<evidence type="ECO:0000259" key="14">
    <source>
        <dbReference type="Pfam" id="PF25975"/>
    </source>
</evidence>
<dbReference type="PANTHER" id="PTHR30097:SF4">
    <property type="entry name" value="SLR6042 PROTEIN"/>
    <property type="match status" value="1"/>
</dbReference>
<keyword evidence="9" id="KW-0812">Transmembrane</keyword>
<dbReference type="GO" id="GO:0022857">
    <property type="term" value="F:transmembrane transporter activity"/>
    <property type="evidence" value="ECO:0007669"/>
    <property type="project" value="InterPro"/>
</dbReference>
<feature type="compositionally biased region" description="Basic and acidic residues" evidence="8">
    <location>
        <begin position="33"/>
        <end position="51"/>
    </location>
</feature>
<feature type="domain" description="CzcB N-terminal" evidence="12">
    <location>
        <begin position="82"/>
        <end position="172"/>
    </location>
</feature>
<dbReference type="Pfam" id="PF25971">
    <property type="entry name" value="CzcB_N"/>
    <property type="match status" value="1"/>
</dbReference>
<evidence type="ECO:0000259" key="12">
    <source>
        <dbReference type="Pfam" id="PF25971"/>
    </source>
</evidence>
<keyword evidence="4" id="KW-0170">Cobalt</keyword>
<keyword evidence="3" id="KW-0862">Zinc</keyword>
<dbReference type="RefSeq" id="WP_093555075.1">
    <property type="nucleotide sequence ID" value="NZ_FPBO01000006.1"/>
</dbReference>
<dbReference type="InterPro" id="IPR058646">
    <property type="entry name" value="CzcB_N"/>
</dbReference>
<dbReference type="InterPro" id="IPR058647">
    <property type="entry name" value="BSH_CzcB-like"/>
</dbReference>
<dbReference type="GO" id="GO:0015679">
    <property type="term" value="P:plasma membrane copper ion transport"/>
    <property type="evidence" value="ECO:0007669"/>
    <property type="project" value="TreeGrafter"/>
</dbReference>